<name>A0ACB8SY18_9AGAM</name>
<organism evidence="1 2">
    <name type="scientific">Artomyces pyxidatus</name>
    <dbReference type="NCBI Taxonomy" id="48021"/>
    <lineage>
        <taxon>Eukaryota</taxon>
        <taxon>Fungi</taxon>
        <taxon>Dikarya</taxon>
        <taxon>Basidiomycota</taxon>
        <taxon>Agaricomycotina</taxon>
        <taxon>Agaricomycetes</taxon>
        <taxon>Russulales</taxon>
        <taxon>Auriscalpiaceae</taxon>
        <taxon>Artomyces</taxon>
    </lineage>
</organism>
<comment type="caution">
    <text evidence="1">The sequence shown here is derived from an EMBL/GenBank/DDBJ whole genome shotgun (WGS) entry which is preliminary data.</text>
</comment>
<dbReference type="EMBL" id="MU277217">
    <property type="protein sequence ID" value="KAI0060736.1"/>
    <property type="molecule type" value="Genomic_DNA"/>
</dbReference>
<evidence type="ECO:0000313" key="2">
    <source>
        <dbReference type="Proteomes" id="UP000814140"/>
    </source>
</evidence>
<feature type="non-terminal residue" evidence="1">
    <location>
        <position position="758"/>
    </location>
</feature>
<evidence type="ECO:0000313" key="1">
    <source>
        <dbReference type="EMBL" id="KAI0060736.1"/>
    </source>
</evidence>
<protein>
    <submittedName>
        <fullName evidence="1">Uncharacterized protein</fullName>
    </submittedName>
</protein>
<keyword evidence="2" id="KW-1185">Reference proteome</keyword>
<dbReference type="Proteomes" id="UP000814140">
    <property type="component" value="Unassembled WGS sequence"/>
</dbReference>
<reference evidence="1" key="1">
    <citation type="submission" date="2021-03" db="EMBL/GenBank/DDBJ databases">
        <authorList>
            <consortium name="DOE Joint Genome Institute"/>
            <person name="Ahrendt S."/>
            <person name="Looney B.P."/>
            <person name="Miyauchi S."/>
            <person name="Morin E."/>
            <person name="Drula E."/>
            <person name="Courty P.E."/>
            <person name="Chicoki N."/>
            <person name="Fauchery L."/>
            <person name="Kohler A."/>
            <person name="Kuo A."/>
            <person name="Labutti K."/>
            <person name="Pangilinan J."/>
            <person name="Lipzen A."/>
            <person name="Riley R."/>
            <person name="Andreopoulos W."/>
            <person name="He G."/>
            <person name="Johnson J."/>
            <person name="Barry K.W."/>
            <person name="Grigoriev I.V."/>
            <person name="Nagy L."/>
            <person name="Hibbett D."/>
            <person name="Henrissat B."/>
            <person name="Matheny P.B."/>
            <person name="Labbe J."/>
            <person name="Martin F."/>
        </authorList>
    </citation>
    <scope>NUCLEOTIDE SEQUENCE</scope>
    <source>
        <strain evidence="1">HHB10654</strain>
    </source>
</reference>
<proteinExistence type="predicted"/>
<accession>A0ACB8SY18</accession>
<sequence length="758" mass="85469">MCLIGWQFEGACLGRDGEESIDLTEEYAQRQGSLRVGLRSAQNSVAFVYKVLSLAGCTRKSYVQHEAQGFVDDCHVNIAIALTLCYFALSLMSQIAVDILKLVSETADVFPPLKSAAGGALYIAEKVKKFKSNKKEWVRLAEDIQNTLACVVKLLPDGNMDNHDNLKDHMKNMETTLCGIVSSITKMQNQNFFKRVLTFAQDPDKIDDMRKQFNDAVGLFQLTAVLTTRNDVVKILGHEPVQLVVERALEKFRAAIATDIARVVVKEIKLPDVVRDAFPLVKGASWDRDLACIPGTRTVLRDEIMAWIRSADPDKGAEIFMISDVAGSGKTAIAHTVCQLVHEATDMHLLCSFFFARGIEGRDDYSRVLNHIIWALARLDEAIAYEIGTIVEQNHELAESLSLQFPEIIMPLCRLYPKDKPLVIVLDALDEACKEIDDPDTGFLGILRNKIHQLPGNFRIVVTCRPEYKILHSLDEQEHIWRYGSSLAGNTARHDIQLYIERNLKSTKKLQGLLDISLDLKLFLEKAEGLFIWVATVISFLRSQVDPVKQLKRVLEKNSPGNLRAEAKMESLYQTIFAECKWDDEDFKAEYSSFMGTIINLRTPLPASAIEALHCKDKGSMHMILRPICSLLYGLDSEKDNKPVHILHLSLREFLTNTKYDSEPYFIHQEKYNRQLALCCVSTLNKELPNVTGLGFSTEDREEFKNAIVKLPHLGGVTQQLEYACQFWADHLKHVNIQSLNLTLQDALVDFIASNIVP</sequence>
<reference evidence="1" key="2">
    <citation type="journal article" date="2022" name="New Phytol.">
        <title>Evolutionary transition to the ectomycorrhizal habit in the genomes of a hyperdiverse lineage of mushroom-forming fungi.</title>
        <authorList>
            <person name="Looney B."/>
            <person name="Miyauchi S."/>
            <person name="Morin E."/>
            <person name="Drula E."/>
            <person name="Courty P.E."/>
            <person name="Kohler A."/>
            <person name="Kuo A."/>
            <person name="LaButti K."/>
            <person name="Pangilinan J."/>
            <person name="Lipzen A."/>
            <person name="Riley R."/>
            <person name="Andreopoulos W."/>
            <person name="He G."/>
            <person name="Johnson J."/>
            <person name="Nolan M."/>
            <person name="Tritt A."/>
            <person name="Barry K.W."/>
            <person name="Grigoriev I.V."/>
            <person name="Nagy L.G."/>
            <person name="Hibbett D."/>
            <person name="Henrissat B."/>
            <person name="Matheny P.B."/>
            <person name="Labbe J."/>
            <person name="Martin F.M."/>
        </authorList>
    </citation>
    <scope>NUCLEOTIDE SEQUENCE</scope>
    <source>
        <strain evidence="1">HHB10654</strain>
    </source>
</reference>
<gene>
    <name evidence="1" type="ORF">BV25DRAFT_1992793</name>
</gene>